<comment type="caution">
    <text evidence="2">The sequence shown here is derived from an EMBL/GenBank/DDBJ whole genome shotgun (WGS) entry which is preliminary data.</text>
</comment>
<dbReference type="OrthoDB" id="6628553at2759"/>
<protein>
    <recommendedName>
        <fullName evidence="1">Transposable element P transposase-like RNase H C-terminal domain-containing protein</fullName>
    </recommendedName>
</protein>
<evidence type="ECO:0000259" key="1">
    <source>
        <dbReference type="Pfam" id="PF21789"/>
    </source>
</evidence>
<dbReference type="PANTHER" id="PTHR47577">
    <property type="entry name" value="THAP DOMAIN-CONTAINING PROTEIN 6"/>
    <property type="match status" value="1"/>
</dbReference>
<dbReference type="AlphaFoldDB" id="A0A6G0W176"/>
<evidence type="ECO:0000313" key="2">
    <source>
        <dbReference type="EMBL" id="KAF0715917.1"/>
    </source>
</evidence>
<sequence>SQCPAQRSLHKGGFNNNPTVAQFEAAYYYIHIIINAEVKCPSTVNALALDNTSILRISSAPPKKKDEQSEMLDLLCTAGTEIIETEDILDIYEHRNYLNYVVTYIAGFVVYKIKKNILCTVCEKSLGTKESGSTLIGRKNRGGLIVPNPDVIEICKIDERVIRGYQRIDGSNVVKRITIECMRKININKYFISLSNHFKNPSIIISYSC</sequence>
<gene>
    <name evidence="2" type="ORF">FWK35_00034424</name>
</gene>
<dbReference type="Proteomes" id="UP000478052">
    <property type="component" value="Unassembled WGS sequence"/>
</dbReference>
<feature type="domain" description="Transposable element P transposase-like RNase H C-terminal" evidence="1">
    <location>
        <begin position="11"/>
        <end position="27"/>
    </location>
</feature>
<reference evidence="2 3" key="1">
    <citation type="submission" date="2019-08" db="EMBL/GenBank/DDBJ databases">
        <title>Whole genome of Aphis craccivora.</title>
        <authorList>
            <person name="Voronova N.V."/>
            <person name="Shulinski R.S."/>
            <person name="Bandarenka Y.V."/>
            <person name="Zhorov D.G."/>
            <person name="Warner D."/>
        </authorList>
    </citation>
    <scope>NUCLEOTIDE SEQUENCE [LARGE SCALE GENOMIC DNA]</scope>
    <source>
        <strain evidence="2">180601</strain>
        <tissue evidence="2">Whole Body</tissue>
    </source>
</reference>
<proteinExistence type="predicted"/>
<organism evidence="2 3">
    <name type="scientific">Aphis craccivora</name>
    <name type="common">Cowpea aphid</name>
    <dbReference type="NCBI Taxonomy" id="307492"/>
    <lineage>
        <taxon>Eukaryota</taxon>
        <taxon>Metazoa</taxon>
        <taxon>Ecdysozoa</taxon>
        <taxon>Arthropoda</taxon>
        <taxon>Hexapoda</taxon>
        <taxon>Insecta</taxon>
        <taxon>Pterygota</taxon>
        <taxon>Neoptera</taxon>
        <taxon>Paraneoptera</taxon>
        <taxon>Hemiptera</taxon>
        <taxon>Sternorrhyncha</taxon>
        <taxon>Aphidomorpha</taxon>
        <taxon>Aphidoidea</taxon>
        <taxon>Aphididae</taxon>
        <taxon>Aphidini</taxon>
        <taxon>Aphis</taxon>
        <taxon>Aphis</taxon>
    </lineage>
</organism>
<name>A0A6G0W176_APHCR</name>
<keyword evidence="3" id="KW-1185">Reference proteome</keyword>
<dbReference type="EMBL" id="VUJU01010091">
    <property type="protein sequence ID" value="KAF0715917.1"/>
    <property type="molecule type" value="Genomic_DNA"/>
</dbReference>
<dbReference type="PANTHER" id="PTHR47577:SF2">
    <property type="entry name" value="THAP DOMAIN CONTAINING 9"/>
    <property type="match status" value="1"/>
</dbReference>
<accession>A0A6G0W176</accession>
<evidence type="ECO:0000313" key="3">
    <source>
        <dbReference type="Proteomes" id="UP000478052"/>
    </source>
</evidence>
<dbReference type="InterPro" id="IPR048367">
    <property type="entry name" value="TNP-like_RNaseH_C"/>
</dbReference>
<dbReference type="Pfam" id="PF21789">
    <property type="entry name" value="TNP-like_RNaseH_C"/>
    <property type="match status" value="1"/>
</dbReference>
<feature type="non-terminal residue" evidence="2">
    <location>
        <position position="1"/>
    </location>
</feature>